<organism evidence="1 2">
    <name type="scientific">Hafnia alvei</name>
    <dbReference type="NCBI Taxonomy" id="569"/>
    <lineage>
        <taxon>Bacteria</taxon>
        <taxon>Pseudomonadati</taxon>
        <taxon>Pseudomonadota</taxon>
        <taxon>Gammaproteobacteria</taxon>
        <taxon>Enterobacterales</taxon>
        <taxon>Hafniaceae</taxon>
        <taxon>Hafnia</taxon>
    </lineage>
</organism>
<dbReference type="RefSeq" id="WP_072309955.1">
    <property type="nucleotide sequence ID" value="NZ_FMIQ01000068.1"/>
</dbReference>
<dbReference type="OrthoDB" id="5918147at2"/>
<dbReference type="EMBL" id="FMIQ01000068">
    <property type="protein sequence ID" value="SCM54249.1"/>
    <property type="molecule type" value="Genomic_DNA"/>
</dbReference>
<dbReference type="AlphaFoldDB" id="A0A1C6Z5T2"/>
<proteinExistence type="predicted"/>
<reference evidence="1 2" key="1">
    <citation type="submission" date="2016-09" db="EMBL/GenBank/DDBJ databases">
        <authorList>
            <person name="Capua I."/>
            <person name="De Benedictis P."/>
            <person name="Joannis T."/>
            <person name="Lombin L.H."/>
            <person name="Cattoli G."/>
        </authorList>
    </citation>
    <scope>NUCLEOTIDE SEQUENCE [LARGE SCALE GENOMIC DNA]</scope>
    <source>
        <strain evidence="1 2">GB001</strain>
    </source>
</reference>
<dbReference type="Proteomes" id="UP000094844">
    <property type="component" value="Unassembled WGS sequence"/>
</dbReference>
<accession>A0A1C6Z5T2</accession>
<evidence type="ECO:0000313" key="1">
    <source>
        <dbReference type="EMBL" id="SCM54249.1"/>
    </source>
</evidence>
<protein>
    <submittedName>
        <fullName evidence="1">Uncharacterized protein</fullName>
    </submittedName>
</protein>
<evidence type="ECO:0000313" key="2">
    <source>
        <dbReference type="Proteomes" id="UP000094844"/>
    </source>
</evidence>
<name>A0A1C6Z5T2_HAFAL</name>
<gene>
    <name evidence="1" type="ORF">BN1044_03749</name>
</gene>
<sequence>MLYRDLYKIFGDDPLYKEDEGIKILREQYGISAPDCVFQQIYCGLTNNSEFQKLYGHIEIDNLEWRLVDLHNDDFVTLGRNATCPDYMLEVSEDYPLYIKNGDEFPIDVREDVSAHWRKYGTWKEPPMFIERSLISPNESGLHLMEGHTRVGTLLGAIKYGFVSLAETHRVYLASIK</sequence>